<keyword evidence="4" id="KW-1185">Reference proteome</keyword>
<dbReference type="Pfam" id="PF20693">
    <property type="entry name" value="YobI-ATPase"/>
    <property type="match status" value="1"/>
</dbReference>
<feature type="transmembrane region" description="Helical" evidence="1">
    <location>
        <begin position="179"/>
        <end position="203"/>
    </location>
</feature>
<organism evidence="3 4">
    <name type="scientific">Blautia hominis</name>
    <dbReference type="NCBI Taxonomy" id="2025493"/>
    <lineage>
        <taxon>Bacteria</taxon>
        <taxon>Bacillati</taxon>
        <taxon>Bacillota</taxon>
        <taxon>Clostridia</taxon>
        <taxon>Lachnospirales</taxon>
        <taxon>Lachnospiraceae</taxon>
        <taxon>Blautia</taxon>
    </lineage>
</organism>
<gene>
    <name evidence="3" type="ORF">K040078D81_21600</name>
</gene>
<evidence type="ECO:0000313" key="4">
    <source>
        <dbReference type="Proteomes" id="UP001600943"/>
    </source>
</evidence>
<name>A0ABQ0B9C8_9FIRM</name>
<keyword evidence="1" id="KW-0812">Transmembrane</keyword>
<feature type="transmembrane region" description="Helical" evidence="1">
    <location>
        <begin position="136"/>
        <end position="159"/>
    </location>
</feature>
<protein>
    <submittedName>
        <fullName evidence="3">P-loop NTPase fold protein</fullName>
    </submittedName>
</protein>
<proteinExistence type="predicted"/>
<dbReference type="InterPro" id="IPR048428">
    <property type="entry name" value="YobI-NTPase"/>
</dbReference>
<dbReference type="EMBL" id="BAABYW010000001">
    <property type="protein sequence ID" value="GAA6408043.1"/>
    <property type="molecule type" value="Genomic_DNA"/>
</dbReference>
<sequence length="1232" mass="144452">MTENKYHFERLTPTDSVDLNVYEEAINYVFDNPDVRNVAISGAYSAGKSSVLASYKKRHSDKSFLHISLAHFQSPNEKSKKDVQNEKDKKEKEVATEVKESVLEGKILNQLIHQIPSEKIPQTNFRVKKRISTASIITKTLEIIFLLIAVVYFLFFDSWKSYVFALPANWLKSILKLSVYPYALMIDSIIIIVLVSFLIYGLIKIQKNKNVFRKLNLQGNEIEIFEESDDSYFDKYLNEVLYLFENANADVIVFEDMDRFNANKIFERLREVNTLVNIQLQKENKKDKRILRFFYLLRDDIFVSKDRTKFFDYIIPVVPVVDSSNSYDQFISHFKKGGLFEKFDESFLQGLSLYIDDMRLLKNIYNEFVIYFNRLNITELDCNKMLAIIAYKNLFPRDFADLQLNQGFIYTLFSKKDNFIEAEITEIKKAIDERQQRISSSKKEHLVSMRELNAAFADKYLRGYSWSQQNDSALSDFVMRYLSGNNKNEYISRKQILEYKLNENSDKLHREILDLEQKVFVIKNRQLHQIITRDNIDTIFTITSTNEIGIVTDFNEIKSSEYFDLLKYLVRNGYIDETYADYMTYFYENSLSRIDKTFLRSVTDRKAKEYTHQLKNPSLVISRLRLVDFDQEEILNFALLTYLLHTQSHIKYLERFLDQLRETRNFEFIGAYFDVTSEMPTYIKHLNLRWPEVLNTILEEKSLSERQIRKYSIFSIYYSDDDTIKLINQDDCLCNYISNARDYLAIDEPNIDKLIHGFSLLGVCFVGFDYGNLNKDLFHAVYKESLYEINAENMRLIQTEILGVRNDENVVHKNYTLLLSHPDSAITQYVNQNINEYFDVVLQISGGTILDDVNVAIAALNNPDLTVEHKYSYISALRITIVLIKEIVDIALWSPLLDADIMQYSETNIVDCFSALKLNESIISYINRCNINLDFSKLEFDDAIKEKLFESVIICDSIENSKYEQILVSLEFYYDNFEIADISNDKFKILINTNIIRMTADNLKFLRANYPDQKFGFIRKSIEQYIDIMNSDLFLQEELLEILTWDISDELKIKLLEFSDSAISVIGKNYSTTVCLYVLNNNLMSSDLMTLFSSFEQWNKEIQIKIFDYAVSNITDIIDNSDNVSEKLKNNLLGTDKIDKDIRIDLLIAMMPVLSENYIKEVLVLLDLTNYIKIFDTRSRPKFEINDESEKLLTAFKEKGLICNYEESQDKEGYYKIIRQKPVTKSLPEELL</sequence>
<evidence type="ECO:0000256" key="1">
    <source>
        <dbReference type="SAM" id="Phobius"/>
    </source>
</evidence>
<accession>A0ABQ0B9C8</accession>
<comment type="caution">
    <text evidence="3">The sequence shown here is derived from an EMBL/GenBank/DDBJ whole genome shotgun (WGS) entry which is preliminary data.</text>
</comment>
<dbReference type="RefSeq" id="WP_369861497.1">
    <property type="nucleotide sequence ID" value="NZ_BAABYW010000001.1"/>
</dbReference>
<feature type="domain" description="YobI-like P-loop NTPase" evidence="2">
    <location>
        <begin position="22"/>
        <end position="410"/>
    </location>
</feature>
<evidence type="ECO:0000259" key="2">
    <source>
        <dbReference type="Pfam" id="PF20693"/>
    </source>
</evidence>
<dbReference type="Proteomes" id="UP001600943">
    <property type="component" value="Unassembled WGS sequence"/>
</dbReference>
<keyword evidence="1" id="KW-0472">Membrane</keyword>
<keyword evidence="1" id="KW-1133">Transmembrane helix</keyword>
<evidence type="ECO:0000313" key="3">
    <source>
        <dbReference type="EMBL" id="GAA6408043.1"/>
    </source>
</evidence>
<reference evidence="3 4" key="1">
    <citation type="submission" date="2024-04" db="EMBL/GenBank/DDBJ databases">
        <title>Defined microbial consortia suppress multidrug-resistant proinflammatory Enterobacteriaceae via ecological control.</title>
        <authorList>
            <person name="Furuichi M."/>
            <person name="Kawaguchi T."/>
            <person name="Pust M."/>
            <person name="Yasuma K."/>
            <person name="Plichta D."/>
            <person name="Hasegawa N."/>
            <person name="Ohya T."/>
            <person name="Bhattarai S."/>
            <person name="Sasajima S."/>
            <person name="Aoto Y."/>
            <person name="Tuganbaev T."/>
            <person name="Yaginuma M."/>
            <person name="Ueda M."/>
            <person name="Okahashi N."/>
            <person name="Amafuji K."/>
            <person name="Kiridooshi Y."/>
            <person name="Sugita K."/>
            <person name="Strazar M."/>
            <person name="Skelly A."/>
            <person name="Suda W."/>
            <person name="Hattori M."/>
            <person name="Nakamoto N."/>
            <person name="Caballero S."/>
            <person name="Norman J."/>
            <person name="Olle B."/>
            <person name="Tanoue T."/>
            <person name="Arita M."/>
            <person name="Bucci V."/>
            <person name="Atarashi K."/>
            <person name="Xavier R."/>
            <person name="Honda K."/>
        </authorList>
    </citation>
    <scope>NUCLEOTIDE SEQUENCE [LARGE SCALE GENOMIC DNA]</scope>
    <source>
        <strain evidence="4">k04-0078-D8-1</strain>
    </source>
</reference>